<accession>A0A382UPB7</accession>
<proteinExistence type="predicted"/>
<protein>
    <submittedName>
        <fullName evidence="1">Uncharacterized protein</fullName>
    </submittedName>
</protein>
<reference evidence="1" key="1">
    <citation type="submission" date="2018-05" db="EMBL/GenBank/DDBJ databases">
        <authorList>
            <person name="Lanie J.A."/>
            <person name="Ng W.-L."/>
            <person name="Kazmierczak K.M."/>
            <person name="Andrzejewski T.M."/>
            <person name="Davidsen T.M."/>
            <person name="Wayne K.J."/>
            <person name="Tettelin H."/>
            <person name="Glass J.I."/>
            <person name="Rusch D."/>
            <person name="Podicherti R."/>
            <person name="Tsui H.-C.T."/>
            <person name="Winkler M.E."/>
        </authorList>
    </citation>
    <scope>NUCLEOTIDE SEQUENCE</scope>
</reference>
<dbReference type="EMBL" id="UINC01145485">
    <property type="protein sequence ID" value="SVD35645.1"/>
    <property type="molecule type" value="Genomic_DNA"/>
</dbReference>
<organism evidence="1">
    <name type="scientific">marine metagenome</name>
    <dbReference type="NCBI Taxonomy" id="408172"/>
    <lineage>
        <taxon>unclassified sequences</taxon>
        <taxon>metagenomes</taxon>
        <taxon>ecological metagenomes</taxon>
    </lineage>
</organism>
<name>A0A382UPB7_9ZZZZ</name>
<sequence>RRLQKGKYVILPKIQFSHGLWSSEDIVEPLLEFVLKQRS</sequence>
<feature type="non-terminal residue" evidence="1">
    <location>
        <position position="1"/>
    </location>
</feature>
<gene>
    <name evidence="1" type="ORF">METZ01_LOCUS388499</name>
</gene>
<dbReference type="AlphaFoldDB" id="A0A382UPB7"/>
<evidence type="ECO:0000313" key="1">
    <source>
        <dbReference type="EMBL" id="SVD35645.1"/>
    </source>
</evidence>